<comment type="function">
    <text evidence="3">The electron transfer flavoprotein serves as a specific electron acceptor for other dehydrogenases. It transfers the electrons to the main respiratory chain via ETF-ubiquinone oxidoreductase (ETF dehydrogenase).</text>
</comment>
<dbReference type="InterPro" id="IPR029035">
    <property type="entry name" value="DHS-like_NAD/FAD-binding_dom"/>
</dbReference>
<dbReference type="Gene3D" id="3.40.50.620">
    <property type="entry name" value="HUPs"/>
    <property type="match status" value="1"/>
</dbReference>
<feature type="domain" description="Electron transfer flavoprotein alpha/beta-subunit N-terminal" evidence="5">
    <location>
        <begin position="14"/>
        <end position="196"/>
    </location>
</feature>
<dbReference type="GO" id="GO:0009055">
    <property type="term" value="F:electron transfer activity"/>
    <property type="evidence" value="ECO:0007669"/>
    <property type="project" value="InterPro"/>
</dbReference>
<dbReference type="PANTHER" id="PTHR43153:SF1">
    <property type="entry name" value="ELECTRON TRANSFER FLAVOPROTEIN SUBUNIT ALPHA, MITOCHONDRIAL"/>
    <property type="match status" value="1"/>
</dbReference>
<dbReference type="SUPFAM" id="SSF52402">
    <property type="entry name" value="Adenine nucleotide alpha hydrolases-like"/>
    <property type="match status" value="1"/>
</dbReference>
<dbReference type="InterPro" id="IPR001308">
    <property type="entry name" value="ETF_a/FixB"/>
</dbReference>
<dbReference type="InterPro" id="IPR014729">
    <property type="entry name" value="Rossmann-like_a/b/a_fold"/>
</dbReference>
<dbReference type="PANTHER" id="PTHR43153">
    <property type="entry name" value="ELECTRON TRANSFER FLAVOPROTEIN ALPHA"/>
    <property type="match status" value="1"/>
</dbReference>
<keyword evidence="4" id="KW-0285">Flavoprotein</keyword>
<reference evidence="6" key="1">
    <citation type="submission" date="2021-01" db="EMBL/GenBank/DDBJ databases">
        <title>Whole genome shotgun sequence of Rhizocola hellebori NBRC 109834.</title>
        <authorList>
            <person name="Komaki H."/>
            <person name="Tamura T."/>
        </authorList>
    </citation>
    <scope>NUCLEOTIDE SEQUENCE</scope>
    <source>
        <strain evidence="6">NBRC 109834</strain>
    </source>
</reference>
<dbReference type="InterPro" id="IPR014730">
    <property type="entry name" value="ETF_a/b_N"/>
</dbReference>
<evidence type="ECO:0000256" key="1">
    <source>
        <dbReference type="ARBA" id="ARBA00005817"/>
    </source>
</evidence>
<comment type="cofactor">
    <cofactor evidence="4">
        <name>FAD</name>
        <dbReference type="ChEBI" id="CHEBI:57692"/>
    </cofactor>
    <text evidence="4">Binds 1 FAD per dimer.</text>
</comment>
<comment type="caution">
    <text evidence="6">The sequence shown here is derived from an EMBL/GenBank/DDBJ whole genome shotgun (WGS) entry which is preliminary data.</text>
</comment>
<dbReference type="InterPro" id="IPR014731">
    <property type="entry name" value="ETF_asu_C"/>
</dbReference>
<dbReference type="EMBL" id="BONY01000024">
    <property type="protein sequence ID" value="GIH06076.1"/>
    <property type="molecule type" value="Genomic_DNA"/>
</dbReference>
<proteinExistence type="inferred from homology"/>
<dbReference type="Pfam" id="PF01012">
    <property type="entry name" value="ETF"/>
    <property type="match status" value="1"/>
</dbReference>
<dbReference type="Pfam" id="PF00766">
    <property type="entry name" value="ETF_alpha"/>
    <property type="match status" value="1"/>
</dbReference>
<evidence type="ECO:0000256" key="4">
    <source>
        <dbReference type="PIRSR" id="PIRSR000089-1"/>
    </source>
</evidence>
<organism evidence="6 7">
    <name type="scientific">Rhizocola hellebori</name>
    <dbReference type="NCBI Taxonomy" id="1392758"/>
    <lineage>
        <taxon>Bacteria</taxon>
        <taxon>Bacillati</taxon>
        <taxon>Actinomycetota</taxon>
        <taxon>Actinomycetes</taxon>
        <taxon>Micromonosporales</taxon>
        <taxon>Micromonosporaceae</taxon>
        <taxon>Rhizocola</taxon>
    </lineage>
</organism>
<dbReference type="SMART" id="SM00893">
    <property type="entry name" value="ETF"/>
    <property type="match status" value="1"/>
</dbReference>
<name>A0A8J3Q8X9_9ACTN</name>
<feature type="binding site" evidence="4">
    <location>
        <begin position="273"/>
        <end position="280"/>
    </location>
    <ligand>
        <name>FAD</name>
        <dbReference type="ChEBI" id="CHEBI:57692"/>
    </ligand>
</feature>
<dbReference type="PIRSF" id="PIRSF000089">
    <property type="entry name" value="Electra_flavoP_a"/>
    <property type="match status" value="1"/>
</dbReference>
<evidence type="ECO:0000256" key="2">
    <source>
        <dbReference type="ARBA" id="ARBA00011355"/>
    </source>
</evidence>
<protein>
    <submittedName>
        <fullName evidence="6">Electron transfer flavoprotein subunit alpha</fullName>
    </submittedName>
</protein>
<evidence type="ECO:0000259" key="5">
    <source>
        <dbReference type="SMART" id="SM00893"/>
    </source>
</evidence>
<evidence type="ECO:0000313" key="7">
    <source>
        <dbReference type="Proteomes" id="UP000612899"/>
    </source>
</evidence>
<keyword evidence="7" id="KW-1185">Reference proteome</keyword>
<dbReference type="GO" id="GO:0033539">
    <property type="term" value="P:fatty acid beta-oxidation using acyl-CoA dehydrogenase"/>
    <property type="evidence" value="ECO:0007669"/>
    <property type="project" value="TreeGrafter"/>
</dbReference>
<comment type="similarity">
    <text evidence="1">Belongs to the ETF alpha-subunit/FixB family.</text>
</comment>
<accession>A0A8J3Q8X9</accession>
<dbReference type="GO" id="GO:0050660">
    <property type="term" value="F:flavin adenine dinucleotide binding"/>
    <property type="evidence" value="ECO:0007669"/>
    <property type="project" value="InterPro"/>
</dbReference>
<dbReference type="SUPFAM" id="SSF52467">
    <property type="entry name" value="DHS-like NAD/FAD-binding domain"/>
    <property type="match status" value="1"/>
</dbReference>
<gene>
    <name evidence="6" type="ORF">Rhe02_41430</name>
</gene>
<evidence type="ECO:0000256" key="3">
    <source>
        <dbReference type="ARBA" id="ARBA00025649"/>
    </source>
</evidence>
<dbReference type="Gene3D" id="3.40.50.1220">
    <property type="entry name" value="TPP-binding domain"/>
    <property type="match status" value="1"/>
</dbReference>
<evidence type="ECO:0000313" key="6">
    <source>
        <dbReference type="EMBL" id="GIH06076.1"/>
    </source>
</evidence>
<keyword evidence="4" id="KW-0274">FAD</keyword>
<dbReference type="AlphaFoldDB" id="A0A8J3Q8X9"/>
<comment type="subunit">
    <text evidence="2">Heterodimer of an alpha and a beta subunit.</text>
</comment>
<dbReference type="Proteomes" id="UP000612899">
    <property type="component" value="Unassembled WGS sequence"/>
</dbReference>
<sequence length="333" mass="34315">MTHGREEPVETVLVLADRHSADGGVCRSSDALLTVARRLGAPAAVLCGPADAESVAALGRYGAQAIYAIPSPACGDYTVFMGVEALVRLAAQLRPVAILIAAGHTGQEVAGRLAVRLDCGLITDAVDLWMGPQGPVAVHEALAGSYLVESRVIRGIPVHTVKTEAICAEPAPAEPVVSNVEIVLPARPPAARVVAQIPRSGPQADLSASAVVVAGGSGIGSQDSFELVEKVAQALGGCAGGSHTATALGWCPRSRQIDQVGQVVHPLLYLAMGVSGSVRHRAGMQSAKTVVAIDRDPHAPIFGLADFGIVGDLHQVVPELLAEIHRRKNSSEA</sequence>